<dbReference type="InterPro" id="IPR036928">
    <property type="entry name" value="AS_sf"/>
</dbReference>
<dbReference type="InterPro" id="IPR023631">
    <property type="entry name" value="Amidase_dom"/>
</dbReference>
<dbReference type="Gene3D" id="3.90.1300.10">
    <property type="entry name" value="Amidase signature (AS) domain"/>
    <property type="match status" value="1"/>
</dbReference>
<proteinExistence type="predicted"/>
<dbReference type="PANTHER" id="PTHR11895:SF76">
    <property type="entry name" value="INDOLEACETAMIDE HYDROLASE"/>
    <property type="match status" value="1"/>
</dbReference>
<dbReference type="GO" id="GO:0003824">
    <property type="term" value="F:catalytic activity"/>
    <property type="evidence" value="ECO:0007669"/>
    <property type="project" value="InterPro"/>
</dbReference>
<dbReference type="InterPro" id="IPR000120">
    <property type="entry name" value="Amidase"/>
</dbReference>
<accession>A0A381UM58</accession>
<name>A0A381UM58_9ZZZZ</name>
<dbReference type="Pfam" id="PF01425">
    <property type="entry name" value="Amidase"/>
    <property type="match status" value="1"/>
</dbReference>
<dbReference type="AlphaFoldDB" id="A0A381UM58"/>
<dbReference type="EMBL" id="UINC01006722">
    <property type="protein sequence ID" value="SVA29246.1"/>
    <property type="molecule type" value="Genomic_DNA"/>
</dbReference>
<dbReference type="PANTHER" id="PTHR11895">
    <property type="entry name" value="TRANSAMIDASE"/>
    <property type="match status" value="1"/>
</dbReference>
<sequence>LKQKQYIHISRRNILKAVGAASLSISPLSGLGNELFSDLTDYSASGLSALIRNRKTSCVEVMKAYLSRINRYNPTYNAVVSLVNEDELIKQAFLADQELVKNIYRGWMHGMPHAIKDLAFAKGLKISMGSPIIAGSIASFDELFVSRIRASGAIFIGKTNTPEFGMGSQTYNPVHGVTRNAYNPILTAGGSSGGAAVGLAARMLPCADGSDMMGSLRNPAGYNNVIGFRPSQGRVPAYPVSDNFYQQLSTDGPMGR</sequence>
<gene>
    <name evidence="2" type="ORF">METZ01_LOCUS82100</name>
</gene>
<feature type="non-terminal residue" evidence="2">
    <location>
        <position position="256"/>
    </location>
</feature>
<evidence type="ECO:0000259" key="1">
    <source>
        <dbReference type="Pfam" id="PF01425"/>
    </source>
</evidence>
<organism evidence="2">
    <name type="scientific">marine metagenome</name>
    <dbReference type="NCBI Taxonomy" id="408172"/>
    <lineage>
        <taxon>unclassified sequences</taxon>
        <taxon>metagenomes</taxon>
        <taxon>ecological metagenomes</taxon>
    </lineage>
</organism>
<evidence type="ECO:0000313" key="2">
    <source>
        <dbReference type="EMBL" id="SVA29246.1"/>
    </source>
</evidence>
<protein>
    <recommendedName>
        <fullName evidence="1">Amidase domain-containing protein</fullName>
    </recommendedName>
</protein>
<feature type="non-terminal residue" evidence="2">
    <location>
        <position position="1"/>
    </location>
</feature>
<reference evidence="2" key="1">
    <citation type="submission" date="2018-05" db="EMBL/GenBank/DDBJ databases">
        <authorList>
            <person name="Lanie J.A."/>
            <person name="Ng W.-L."/>
            <person name="Kazmierczak K.M."/>
            <person name="Andrzejewski T.M."/>
            <person name="Davidsen T.M."/>
            <person name="Wayne K.J."/>
            <person name="Tettelin H."/>
            <person name="Glass J.I."/>
            <person name="Rusch D."/>
            <person name="Podicherti R."/>
            <person name="Tsui H.-C.T."/>
            <person name="Winkler M.E."/>
        </authorList>
    </citation>
    <scope>NUCLEOTIDE SEQUENCE</scope>
</reference>
<feature type="domain" description="Amidase" evidence="1">
    <location>
        <begin position="60"/>
        <end position="256"/>
    </location>
</feature>
<dbReference type="SUPFAM" id="SSF75304">
    <property type="entry name" value="Amidase signature (AS) enzymes"/>
    <property type="match status" value="1"/>
</dbReference>